<reference evidence="7" key="1">
    <citation type="submission" date="2025-08" db="UniProtKB">
        <authorList>
            <consortium name="Ensembl"/>
        </authorList>
    </citation>
    <scope>IDENTIFICATION</scope>
</reference>
<dbReference type="PANTHER" id="PTHR12784:SF6">
    <property type="entry name" value="NEURON NAVIGATOR 2"/>
    <property type="match status" value="1"/>
</dbReference>
<dbReference type="InterPro" id="IPR003593">
    <property type="entry name" value="AAA+_ATPase"/>
</dbReference>
<sequence length="1287" mass="142430">WFLQPAGMYFTTALVLFHILHHVRVCVCMCVCESALYLLSEDSETKRLRTVKNIADLRQNLEETMSSLRGTTYFSHSTLETTFDSTVTTEINGRALLALTSRPASALPWRLGSSSPRLQAGDAPSSGNAFLQHGNGCGWHTHRDQTCTHSGVFCGLELSEKVEELEGVAMETAGYMSDGDVLGKSMKMYTKCREMTVPLFFLFVLSWDDSSSVSSGISDTLDTDDLNTRSSLSSYVNTTSVPHRDLQTDAEKHSAVKHNPNWSNSDLKHSEGSSDGAKKMETTTKWNNRSSDFSDESERSLMGRKTPTISQTGSWRRGMTAQVGVTSPRTKATTPTNCSSLKTHGKTDDAKVSEKGRSSSTHSKNADDSKKPPLSLASRTPTSTFGFKKAPGTIITASGAVVTSGSATVGRIPKSAGFSGSRIVGRQMTVDDGYLPPSARTTLQYRSLPRPSRTGTARCSNRSNNSSLDASFGNKGTATLPNPKSRNLVKSPMGTTNQTDREKGIFSDVGSQVLKTSAAAQMGMPTQCQAGRQAHLVAAFEQSLGNMTIRLQSLTTTAEQKYNKINRITCIAYASFIAYASSVSLDSVNESPQSQRELRIHRQPSSDSVSSMTSATSHSSIGSNLELDTKNNNKKKSWLRSSFKQAFGKKKFPKSASSHSDIEEMTDSSLPSSPKLPYNSSTASSPMIRNSHSNSLISEFTDSEAETVMQLRSELRDKEMKLTDIRLEALSSAHQLDQLRESMNRMQIEIERLKVENDRLKMESRGSGSRAPSQMSISPSSVGLSSQLSLTESTSLDMLLEDSGDGSSWKEGQHVKVVVSLEKDPDWKEVQLKIFQPSQFLLGCIGVSGKTRWDVLDGVVRRLFKEYIISIDPITQLGLNTDSVMEYSIGDIHRASDADTPELLPCGYLVGESDTISVKLKGMIIALDSLAFEALIPKPFLQRYISQLEENRRIIFSGPSGTGKSFLASRLAEYMVLKEGKQLEHQAIATFNVDNKTTKKLKQYLSNLADQCKNNVHAVDMPVVLILDNLHHVTSLADIFNGLLSCKNHQCPYIIGTMNQTPSPTPNLQLHHNFRWILCANHTEPVKGFLGRYLRRKLLETEISSRVRNSELVKIIEWIPCVWHHLNHFLETHSSSDVTIGPRLFLSCPMDVEGSRVWFTDLWNYSIIPYMLEAVREGLQMYGRKAAWEDPAKWVMESFPWVASPQQHEWHSLLRLRPEDIGFDGYNLSQEGSPGKQPAQGKSEEDPLMNMLMRLKETAHCAGTESYDSDSTNNSHQDDMLDSSESF</sequence>
<keyword evidence="8" id="KW-1185">Reference proteome</keyword>
<dbReference type="InterPro" id="IPR057568">
    <property type="entry name" value="CortBP2_NAV1-like_AAA_lid"/>
</dbReference>
<dbReference type="GeneTree" id="ENSGT00940000155663"/>
<evidence type="ECO:0000259" key="6">
    <source>
        <dbReference type="SMART" id="SM00382"/>
    </source>
</evidence>
<feature type="compositionally biased region" description="Low complexity" evidence="4">
    <location>
        <begin position="605"/>
        <end position="623"/>
    </location>
</feature>
<feature type="compositionally biased region" description="Polar residues" evidence="4">
    <location>
        <begin position="323"/>
        <end position="342"/>
    </location>
</feature>
<evidence type="ECO:0000256" key="3">
    <source>
        <dbReference type="ARBA" id="ARBA00023054"/>
    </source>
</evidence>
<keyword evidence="5" id="KW-0732">Signal</keyword>
<feature type="region of interest" description="Disordered" evidence="4">
    <location>
        <begin position="447"/>
        <end position="501"/>
    </location>
</feature>
<feature type="signal peptide" evidence="5">
    <location>
        <begin position="1"/>
        <end position="28"/>
    </location>
</feature>
<feature type="region of interest" description="Disordered" evidence="4">
    <location>
        <begin position="759"/>
        <end position="786"/>
    </location>
</feature>
<evidence type="ECO:0000313" key="7">
    <source>
        <dbReference type="Ensembl" id="ENSCCRP00000108980.1"/>
    </source>
</evidence>
<feature type="region of interest" description="Disordered" evidence="4">
    <location>
        <begin position="1225"/>
        <end position="1250"/>
    </location>
</feature>
<evidence type="ECO:0000313" key="8">
    <source>
        <dbReference type="Proteomes" id="UP001108240"/>
    </source>
</evidence>
<feature type="region of interest" description="Disordered" evidence="4">
    <location>
        <begin position="650"/>
        <end position="687"/>
    </location>
</feature>
<evidence type="ECO:0000256" key="1">
    <source>
        <dbReference type="ARBA" id="ARBA00006255"/>
    </source>
</evidence>
<dbReference type="GO" id="GO:0022008">
    <property type="term" value="P:neurogenesis"/>
    <property type="evidence" value="ECO:0007669"/>
    <property type="project" value="InterPro"/>
</dbReference>
<feature type="compositionally biased region" description="Basic and acidic residues" evidence="4">
    <location>
        <begin position="345"/>
        <end position="357"/>
    </location>
</feature>
<feature type="domain" description="AAA+ ATPase" evidence="6">
    <location>
        <begin position="950"/>
        <end position="1104"/>
    </location>
</feature>
<dbReference type="InterPro" id="IPR027417">
    <property type="entry name" value="P-loop_NTPase"/>
</dbReference>
<dbReference type="SMART" id="SM00382">
    <property type="entry name" value="AAA"/>
    <property type="match status" value="1"/>
</dbReference>
<accession>A0A9J7XTE0</accession>
<proteinExistence type="inferred from homology"/>
<keyword evidence="2" id="KW-0677">Repeat</keyword>
<dbReference type="Proteomes" id="UP001108240">
    <property type="component" value="Unplaced"/>
</dbReference>
<feature type="compositionally biased region" description="Polar residues" evidence="4">
    <location>
        <begin position="766"/>
        <end position="775"/>
    </location>
</feature>
<dbReference type="Pfam" id="PF24883">
    <property type="entry name" value="NPHP3_N"/>
    <property type="match status" value="1"/>
</dbReference>
<evidence type="ECO:0000256" key="4">
    <source>
        <dbReference type="SAM" id="MobiDB-lite"/>
    </source>
</evidence>
<comment type="similarity">
    <text evidence="1">Belongs to the Nav/unc-53 family.</text>
</comment>
<feature type="compositionally biased region" description="Polar residues" evidence="4">
    <location>
        <begin position="453"/>
        <end position="485"/>
    </location>
</feature>
<evidence type="ECO:0000256" key="5">
    <source>
        <dbReference type="SAM" id="SignalP"/>
    </source>
</evidence>
<feature type="region of interest" description="Disordered" evidence="4">
    <location>
        <begin position="594"/>
        <end position="629"/>
    </location>
</feature>
<dbReference type="InterPro" id="IPR057126">
    <property type="entry name" value="NAV1-like_ubiquitin-like"/>
</dbReference>
<feature type="chain" id="PRO_5039917326" evidence="5">
    <location>
        <begin position="29"/>
        <end position="1287"/>
    </location>
</feature>
<feature type="compositionally biased region" description="Polar residues" evidence="4">
    <location>
        <begin position="667"/>
        <end position="687"/>
    </location>
</feature>
<feature type="compositionally biased region" description="Low complexity" evidence="4">
    <location>
        <begin position="776"/>
        <end position="786"/>
    </location>
</feature>
<evidence type="ECO:0000256" key="2">
    <source>
        <dbReference type="ARBA" id="ARBA00022737"/>
    </source>
</evidence>
<dbReference type="Gene3D" id="3.40.50.300">
    <property type="entry name" value="P-loop containing nucleotide triphosphate hydrolases"/>
    <property type="match status" value="1"/>
</dbReference>
<dbReference type="FunFam" id="3.40.50.300:FF:001111">
    <property type="entry name" value="neuron navigator 2 isoform X3"/>
    <property type="match status" value="1"/>
</dbReference>
<dbReference type="InterPro" id="IPR039041">
    <property type="entry name" value="Nav/unc-53"/>
</dbReference>
<keyword evidence="3" id="KW-0175">Coiled coil</keyword>
<feature type="compositionally biased region" description="Basic and acidic residues" evidence="4">
    <location>
        <begin position="266"/>
        <end position="282"/>
    </location>
</feature>
<feature type="region of interest" description="Disordered" evidence="4">
    <location>
        <begin position="1262"/>
        <end position="1287"/>
    </location>
</feature>
<dbReference type="PANTHER" id="PTHR12784">
    <property type="entry name" value="STEERIN"/>
    <property type="match status" value="1"/>
</dbReference>
<reference evidence="7" key="2">
    <citation type="submission" date="2025-09" db="UniProtKB">
        <authorList>
            <consortium name="Ensembl"/>
        </authorList>
    </citation>
    <scope>IDENTIFICATION</scope>
</reference>
<dbReference type="Pfam" id="PF23092">
    <property type="entry name" value="Ubiquitin_6"/>
    <property type="match status" value="1"/>
</dbReference>
<dbReference type="InterPro" id="IPR056884">
    <property type="entry name" value="NPHP3-like_N"/>
</dbReference>
<dbReference type="Pfam" id="PF25408">
    <property type="entry name" value="AAA_lid_NAV1"/>
    <property type="match status" value="1"/>
</dbReference>
<feature type="compositionally biased region" description="Basic and acidic residues" evidence="4">
    <location>
        <begin position="242"/>
        <end position="254"/>
    </location>
</feature>
<dbReference type="SUPFAM" id="SSF52540">
    <property type="entry name" value="P-loop containing nucleoside triphosphate hydrolases"/>
    <property type="match status" value="1"/>
</dbReference>
<feature type="region of interest" description="Disordered" evidence="4">
    <location>
        <begin position="236"/>
        <end position="389"/>
    </location>
</feature>
<dbReference type="Ensembl" id="ENSCCRT00000130638.1">
    <property type="protein sequence ID" value="ENSCCRP00000108980.1"/>
    <property type="gene ID" value="ENSCCRG00000038850.2"/>
</dbReference>
<organism evidence="7 8">
    <name type="scientific">Cyprinus carpio carpio</name>
    <dbReference type="NCBI Taxonomy" id="630221"/>
    <lineage>
        <taxon>Eukaryota</taxon>
        <taxon>Metazoa</taxon>
        <taxon>Chordata</taxon>
        <taxon>Craniata</taxon>
        <taxon>Vertebrata</taxon>
        <taxon>Euteleostomi</taxon>
        <taxon>Actinopterygii</taxon>
        <taxon>Neopterygii</taxon>
        <taxon>Teleostei</taxon>
        <taxon>Ostariophysi</taxon>
        <taxon>Cypriniformes</taxon>
        <taxon>Cyprinidae</taxon>
        <taxon>Cyprininae</taxon>
        <taxon>Cyprinus</taxon>
    </lineage>
</organism>
<protein>
    <submittedName>
        <fullName evidence="7">Neuron navigator 2b</fullName>
    </submittedName>
</protein>
<name>A0A9J7XTE0_CYPCA</name>